<protein>
    <submittedName>
        <fullName evidence="1">Uncharacterized protein</fullName>
    </submittedName>
</protein>
<keyword evidence="2" id="KW-1185">Reference proteome</keyword>
<dbReference type="Proteomes" id="UP000735302">
    <property type="component" value="Unassembled WGS sequence"/>
</dbReference>
<comment type="caution">
    <text evidence="1">The sequence shown here is derived from an EMBL/GenBank/DDBJ whole genome shotgun (WGS) entry which is preliminary data.</text>
</comment>
<dbReference type="AlphaFoldDB" id="A0AAV4BBZ6"/>
<proteinExistence type="predicted"/>
<organism evidence="1 2">
    <name type="scientific">Plakobranchus ocellatus</name>
    <dbReference type="NCBI Taxonomy" id="259542"/>
    <lineage>
        <taxon>Eukaryota</taxon>
        <taxon>Metazoa</taxon>
        <taxon>Spiralia</taxon>
        <taxon>Lophotrochozoa</taxon>
        <taxon>Mollusca</taxon>
        <taxon>Gastropoda</taxon>
        <taxon>Heterobranchia</taxon>
        <taxon>Euthyneura</taxon>
        <taxon>Panpulmonata</taxon>
        <taxon>Sacoglossa</taxon>
        <taxon>Placobranchoidea</taxon>
        <taxon>Plakobranchidae</taxon>
        <taxon>Plakobranchus</taxon>
    </lineage>
</organism>
<reference evidence="1 2" key="1">
    <citation type="journal article" date="2021" name="Elife">
        <title>Chloroplast acquisition without the gene transfer in kleptoplastic sea slugs, Plakobranchus ocellatus.</title>
        <authorList>
            <person name="Maeda T."/>
            <person name="Takahashi S."/>
            <person name="Yoshida T."/>
            <person name="Shimamura S."/>
            <person name="Takaki Y."/>
            <person name="Nagai Y."/>
            <person name="Toyoda A."/>
            <person name="Suzuki Y."/>
            <person name="Arimoto A."/>
            <person name="Ishii H."/>
            <person name="Satoh N."/>
            <person name="Nishiyama T."/>
            <person name="Hasebe M."/>
            <person name="Maruyama T."/>
            <person name="Minagawa J."/>
            <person name="Obokata J."/>
            <person name="Shigenobu S."/>
        </authorList>
    </citation>
    <scope>NUCLEOTIDE SEQUENCE [LARGE SCALE GENOMIC DNA]</scope>
</reference>
<dbReference type="EMBL" id="BLXT01004727">
    <property type="protein sequence ID" value="GFO17078.1"/>
    <property type="molecule type" value="Genomic_DNA"/>
</dbReference>
<gene>
    <name evidence="1" type="ORF">PoB_004358300</name>
</gene>
<evidence type="ECO:0000313" key="2">
    <source>
        <dbReference type="Proteomes" id="UP000735302"/>
    </source>
</evidence>
<name>A0AAV4BBZ6_9GAST</name>
<accession>A0AAV4BBZ6</accession>
<evidence type="ECO:0000313" key="1">
    <source>
        <dbReference type="EMBL" id="GFO17078.1"/>
    </source>
</evidence>
<sequence>MQGGSQLRTPNEIRSRNTFSRLIQLDVKIKSIRPGTWGKGMKITSGIEHKLEEEVAENLTLFSIIIIMYRMLCVNAIQKGIDNNLTDEMHFAS</sequence>